<keyword evidence="6" id="KW-0675">Receptor</keyword>
<evidence type="ECO:0000256" key="4">
    <source>
        <dbReference type="ARBA" id="ARBA00023040"/>
    </source>
</evidence>
<dbReference type="InterPro" id="IPR017452">
    <property type="entry name" value="GPCR_Rhodpsn_7TM"/>
</dbReference>
<keyword evidence="2 8" id="KW-0812">Transmembrane</keyword>
<organism evidence="10">
    <name type="scientific">Hydra vulgaris</name>
    <name type="common">Hydra</name>
    <name type="synonym">Hydra attenuata</name>
    <dbReference type="NCBI Taxonomy" id="6087"/>
    <lineage>
        <taxon>Eukaryota</taxon>
        <taxon>Metazoa</taxon>
        <taxon>Cnidaria</taxon>
        <taxon>Hydrozoa</taxon>
        <taxon>Hydroidolina</taxon>
        <taxon>Anthoathecata</taxon>
        <taxon>Aplanulata</taxon>
        <taxon>Hydridae</taxon>
        <taxon>Hydra</taxon>
    </lineage>
</organism>
<gene>
    <name evidence="10" type="primary">OpD26</name>
</gene>
<evidence type="ECO:0000256" key="3">
    <source>
        <dbReference type="ARBA" id="ARBA00022989"/>
    </source>
</evidence>
<dbReference type="Gene3D" id="1.20.1070.10">
    <property type="entry name" value="Rhodopsin 7-helix transmembrane proteins"/>
    <property type="match status" value="1"/>
</dbReference>
<dbReference type="AlphaFoldDB" id="A0A857GWW2"/>
<evidence type="ECO:0000256" key="7">
    <source>
        <dbReference type="ARBA" id="ARBA00023224"/>
    </source>
</evidence>
<dbReference type="InterPro" id="IPR050125">
    <property type="entry name" value="GPCR_opsins"/>
</dbReference>
<evidence type="ECO:0000256" key="2">
    <source>
        <dbReference type="ARBA" id="ARBA00022692"/>
    </source>
</evidence>
<dbReference type="SUPFAM" id="SSF81321">
    <property type="entry name" value="Family A G protein-coupled receptor-like"/>
    <property type="match status" value="1"/>
</dbReference>
<feature type="transmembrane region" description="Helical" evidence="8">
    <location>
        <begin position="244"/>
        <end position="267"/>
    </location>
</feature>
<dbReference type="PANTHER" id="PTHR24240">
    <property type="entry name" value="OPSIN"/>
    <property type="match status" value="1"/>
</dbReference>
<keyword evidence="4" id="KW-0297">G-protein coupled receptor</keyword>
<accession>A0A857GWW2</accession>
<name>A0A857GWW2_HYDVU</name>
<keyword evidence="3 8" id="KW-1133">Transmembrane helix</keyword>
<feature type="transmembrane region" description="Helical" evidence="8">
    <location>
        <begin position="205"/>
        <end position="224"/>
    </location>
</feature>
<reference evidence="10" key="1">
    <citation type="journal article" date="2019" name="BMC Genomics">
        <title>Molecular evolution and expression of opsin genes in Hydra vulgaris.</title>
        <authorList>
            <person name="Macias-Munoz A."/>
            <person name="Murad R."/>
            <person name="Mortazavi A."/>
        </authorList>
    </citation>
    <scope>NUCLEOTIDE SEQUENCE</scope>
</reference>
<protein>
    <submittedName>
        <fullName evidence="10">Opsin</fullName>
    </submittedName>
</protein>
<comment type="subcellular location">
    <subcellularLocation>
        <location evidence="1">Membrane</location>
        <topology evidence="1">Multi-pass membrane protein</topology>
    </subcellularLocation>
</comment>
<evidence type="ECO:0000259" key="9">
    <source>
        <dbReference type="PROSITE" id="PS50262"/>
    </source>
</evidence>
<evidence type="ECO:0000313" key="10">
    <source>
        <dbReference type="EMBL" id="QHF16600.1"/>
    </source>
</evidence>
<feature type="transmembrane region" description="Helical" evidence="8">
    <location>
        <begin position="68"/>
        <end position="92"/>
    </location>
</feature>
<sequence>MVILSTSMNSTLFYILIFNSKKSRRLPQLFISSISILDILQTSARLIPKISVLHKEYPLVNSWGCVEAAAVVHFVTIARVIHMVVLSFVRIIALKNYALYLDNCEKILVKFALIFFCYLYGFLWAFLPVMGWSSYEDDLNKERCSLDWKLLNSNSLTYIVVVLVFSYVLPGAILICVLKRTHVTVIQHKENILRKRYCSSQFPDILANIYLKIFSCLTVSYFVTWTPYIFVSFITMLGAKIPPALFNLAAWFESTSSILGAFVNFYFNKPLKAHLYQIRLFGCFKRNKVSPEPRVRINQQLYL</sequence>
<feature type="transmembrane region" description="Helical" evidence="8">
    <location>
        <begin position="155"/>
        <end position="178"/>
    </location>
</feature>
<dbReference type="EMBL" id="MN822280">
    <property type="protein sequence ID" value="QHF16600.1"/>
    <property type="molecule type" value="mRNA"/>
</dbReference>
<evidence type="ECO:0000256" key="8">
    <source>
        <dbReference type="SAM" id="Phobius"/>
    </source>
</evidence>
<keyword evidence="5 8" id="KW-0472">Membrane</keyword>
<dbReference type="PROSITE" id="PS50262">
    <property type="entry name" value="G_PROTEIN_RECEP_F1_2"/>
    <property type="match status" value="1"/>
</dbReference>
<feature type="transmembrane region" description="Helical" evidence="8">
    <location>
        <begin position="113"/>
        <end position="135"/>
    </location>
</feature>
<evidence type="ECO:0000256" key="1">
    <source>
        <dbReference type="ARBA" id="ARBA00004141"/>
    </source>
</evidence>
<dbReference type="GO" id="GO:0016020">
    <property type="term" value="C:membrane"/>
    <property type="evidence" value="ECO:0007669"/>
    <property type="project" value="UniProtKB-SubCell"/>
</dbReference>
<dbReference type="GO" id="GO:0004930">
    <property type="term" value="F:G protein-coupled receptor activity"/>
    <property type="evidence" value="ECO:0007669"/>
    <property type="project" value="UniProtKB-KW"/>
</dbReference>
<evidence type="ECO:0000256" key="5">
    <source>
        <dbReference type="ARBA" id="ARBA00023136"/>
    </source>
</evidence>
<dbReference type="OrthoDB" id="5980559at2759"/>
<feature type="domain" description="G-protein coupled receptors family 1 profile" evidence="9">
    <location>
        <begin position="8"/>
        <end position="264"/>
    </location>
</feature>
<evidence type="ECO:0000256" key="6">
    <source>
        <dbReference type="ARBA" id="ARBA00023170"/>
    </source>
</evidence>
<proteinExistence type="evidence at transcript level"/>
<keyword evidence="7" id="KW-0807">Transducer</keyword>